<evidence type="ECO:0000256" key="2">
    <source>
        <dbReference type="ARBA" id="ARBA00006728"/>
    </source>
</evidence>
<dbReference type="PROSITE" id="PS51745">
    <property type="entry name" value="PB1"/>
    <property type="match status" value="1"/>
</dbReference>
<evidence type="ECO:0000256" key="5">
    <source>
        <dbReference type="ARBA" id="ARBA00023163"/>
    </source>
</evidence>
<dbReference type="PANTHER" id="PTHR31734:SF6">
    <property type="entry name" value="AUXIN-RESPONSIVE PROTEIN IAA11"/>
    <property type="match status" value="1"/>
</dbReference>
<feature type="transmembrane region" description="Helical" evidence="9">
    <location>
        <begin position="21"/>
        <end position="42"/>
    </location>
</feature>
<protein>
    <recommendedName>
        <fullName evidence="8">Auxin-responsive protein</fullName>
    </recommendedName>
</protein>
<dbReference type="Proteomes" id="UP000428333">
    <property type="component" value="Linkage Group LG07"/>
</dbReference>
<keyword evidence="7 8" id="KW-0927">Auxin signaling pathway</keyword>
<evidence type="ECO:0000256" key="3">
    <source>
        <dbReference type="ARBA" id="ARBA00022491"/>
    </source>
</evidence>
<gene>
    <name evidence="11" type="ORF">C3L33_12571</name>
</gene>
<dbReference type="SUPFAM" id="SSF54277">
    <property type="entry name" value="CAD &amp; PB1 domains"/>
    <property type="match status" value="1"/>
</dbReference>
<organism evidence="11 12">
    <name type="scientific">Rhododendron williamsianum</name>
    <dbReference type="NCBI Taxonomy" id="262921"/>
    <lineage>
        <taxon>Eukaryota</taxon>
        <taxon>Viridiplantae</taxon>
        <taxon>Streptophyta</taxon>
        <taxon>Embryophyta</taxon>
        <taxon>Tracheophyta</taxon>
        <taxon>Spermatophyta</taxon>
        <taxon>Magnoliopsida</taxon>
        <taxon>eudicotyledons</taxon>
        <taxon>Gunneridae</taxon>
        <taxon>Pentapetalae</taxon>
        <taxon>asterids</taxon>
        <taxon>Ericales</taxon>
        <taxon>Ericaceae</taxon>
        <taxon>Ericoideae</taxon>
        <taxon>Rhodoreae</taxon>
        <taxon>Rhododendron</taxon>
    </lineage>
</organism>
<keyword evidence="3 8" id="KW-0678">Repressor</keyword>
<comment type="function">
    <text evidence="8">Aux/IAA proteins are short-lived transcriptional factors that function as repressors of early auxin response genes at low auxin concentrations.</text>
</comment>
<feature type="non-terminal residue" evidence="11">
    <location>
        <position position="1"/>
    </location>
</feature>
<dbReference type="Gene3D" id="3.10.20.90">
    <property type="entry name" value="Phosphatidylinositol 3-kinase Catalytic Subunit, Chain A, domain 1"/>
    <property type="match status" value="1"/>
</dbReference>
<keyword evidence="9" id="KW-0812">Transmembrane</keyword>
<dbReference type="Pfam" id="PF02309">
    <property type="entry name" value="AUX_IAA"/>
    <property type="match status" value="1"/>
</dbReference>
<keyword evidence="4 8" id="KW-0805">Transcription regulation</keyword>
<evidence type="ECO:0000256" key="8">
    <source>
        <dbReference type="RuleBase" id="RU004549"/>
    </source>
</evidence>
<dbReference type="GO" id="GO:0005634">
    <property type="term" value="C:nucleus"/>
    <property type="evidence" value="ECO:0007669"/>
    <property type="project" value="UniProtKB-SubCell"/>
</dbReference>
<dbReference type="InterPro" id="IPR053793">
    <property type="entry name" value="PB1-like"/>
</dbReference>
<proteinExistence type="inferred from homology"/>
<accession>A0A6A4LB44</accession>
<feature type="domain" description="PB1" evidence="10">
    <location>
        <begin position="121"/>
        <end position="219"/>
    </location>
</feature>
<dbReference type="InterPro" id="IPR003311">
    <property type="entry name" value="AUX_IAA"/>
</dbReference>
<evidence type="ECO:0000256" key="4">
    <source>
        <dbReference type="ARBA" id="ARBA00023015"/>
    </source>
</evidence>
<keyword evidence="6 8" id="KW-0539">Nucleus</keyword>
<keyword evidence="12" id="KW-1185">Reference proteome</keyword>
<dbReference type="GO" id="GO:0009734">
    <property type="term" value="P:auxin-activated signaling pathway"/>
    <property type="evidence" value="ECO:0007669"/>
    <property type="project" value="UniProtKB-UniRule"/>
</dbReference>
<evidence type="ECO:0000259" key="10">
    <source>
        <dbReference type="PROSITE" id="PS51745"/>
    </source>
</evidence>
<dbReference type="AlphaFoldDB" id="A0A6A4LB44"/>
<reference evidence="11 12" key="1">
    <citation type="journal article" date="2019" name="Genome Biol. Evol.">
        <title>The Rhododendron genome and chromosomal organization provide insight into shared whole-genome duplications across the heath family (Ericaceae).</title>
        <authorList>
            <person name="Soza V.L."/>
            <person name="Lindsley D."/>
            <person name="Waalkes A."/>
            <person name="Ramage E."/>
            <person name="Patwardhan R.P."/>
            <person name="Burton J.N."/>
            <person name="Adey A."/>
            <person name="Kumar A."/>
            <person name="Qiu R."/>
            <person name="Shendure J."/>
            <person name="Hall B."/>
        </authorList>
    </citation>
    <scope>NUCLEOTIDE SEQUENCE [LARGE SCALE GENOMIC DNA]</scope>
    <source>
        <strain evidence="11">RSF 1966-606</strain>
    </source>
</reference>
<comment type="subcellular location">
    <subcellularLocation>
        <location evidence="1 8">Nucleus</location>
    </subcellularLocation>
</comment>
<evidence type="ECO:0000256" key="9">
    <source>
        <dbReference type="SAM" id="Phobius"/>
    </source>
</evidence>
<dbReference type="PANTHER" id="PTHR31734">
    <property type="entry name" value="AUXIN-RESPONSIVE PROTEIN IAA17"/>
    <property type="match status" value="1"/>
</dbReference>
<keyword evidence="5 8" id="KW-0804">Transcription</keyword>
<evidence type="ECO:0000256" key="1">
    <source>
        <dbReference type="ARBA" id="ARBA00004123"/>
    </source>
</evidence>
<evidence type="ECO:0000313" key="11">
    <source>
        <dbReference type="EMBL" id="KAE9455520.1"/>
    </source>
</evidence>
<evidence type="ECO:0000313" key="12">
    <source>
        <dbReference type="Proteomes" id="UP000428333"/>
    </source>
</evidence>
<keyword evidence="9" id="KW-0472">Membrane</keyword>
<evidence type="ECO:0000256" key="6">
    <source>
        <dbReference type="ARBA" id="ARBA00023242"/>
    </source>
</evidence>
<name>A0A6A4LB44_9ERIC</name>
<dbReference type="EMBL" id="QEFC01001836">
    <property type="protein sequence ID" value="KAE9455520.1"/>
    <property type="molecule type" value="Genomic_DNA"/>
</dbReference>
<dbReference type="OrthoDB" id="773336at2759"/>
<comment type="similarity">
    <text evidence="2 8">Belongs to the Aux/IAA family.</text>
</comment>
<dbReference type="GO" id="GO:0006355">
    <property type="term" value="P:regulation of DNA-templated transcription"/>
    <property type="evidence" value="ECO:0007669"/>
    <property type="project" value="InterPro"/>
</dbReference>
<comment type="caution">
    <text evidence="11">The sequence shown here is derived from an EMBL/GenBank/DDBJ whole genome shotgun (WGS) entry which is preliminary data.</text>
</comment>
<sequence>MEGPSLGLSSGTAENEGELELGLGLSLGGVLLLWFFLLFNWVSFDGVHFLTTLLLRSSQVVGWPPIKAYRMNSLVNQAKSPNPEEDKGVGGDDVMKDVAKKKVSHGSKNTNSGGKEIKGHIGFVKVNMDGLAIGRKVDLNSHASYDTLAQALEEMFFKPNISVGPIRGEKEQATKPSKLLDGSSDFVLTYEDKEGDWMLVGDVPWGYASLDVFEHRKEASNHEDLRSKRPWYGTSLQDSKRGMTDKEAGLFSFTAAERNHHRLKKTIKEIREVE</sequence>
<keyword evidence="9" id="KW-1133">Transmembrane helix</keyword>
<evidence type="ECO:0000256" key="7">
    <source>
        <dbReference type="ARBA" id="ARBA00023294"/>
    </source>
</evidence>
<dbReference type="InterPro" id="IPR033389">
    <property type="entry name" value="AUX/IAA_dom"/>
</dbReference>
<comment type="subunit">
    <text evidence="8">Homodimers and heterodimers.</text>
</comment>